<dbReference type="AntiFam" id="ANF00142">
    <property type="entry name" value="Shadow ORF (opposite yadG)"/>
</dbReference>
<organism evidence="2 3">
    <name type="scientific">Ananas comosus</name>
    <name type="common">Pineapple</name>
    <name type="synonym">Ananas ananas</name>
    <dbReference type="NCBI Taxonomy" id="4615"/>
    <lineage>
        <taxon>Eukaryota</taxon>
        <taxon>Viridiplantae</taxon>
        <taxon>Streptophyta</taxon>
        <taxon>Embryophyta</taxon>
        <taxon>Tracheophyta</taxon>
        <taxon>Spermatophyta</taxon>
        <taxon>Magnoliopsida</taxon>
        <taxon>Liliopsida</taxon>
        <taxon>Poales</taxon>
        <taxon>Bromeliaceae</taxon>
        <taxon>Bromelioideae</taxon>
        <taxon>Ananas</taxon>
    </lineage>
</organism>
<evidence type="ECO:0000313" key="3">
    <source>
        <dbReference type="Proteomes" id="UP000092600"/>
    </source>
</evidence>
<feature type="region of interest" description="Disordered" evidence="1">
    <location>
        <begin position="674"/>
        <end position="693"/>
    </location>
</feature>
<evidence type="ECO:0000256" key="1">
    <source>
        <dbReference type="SAM" id="MobiDB-lite"/>
    </source>
</evidence>
<dbReference type="AlphaFoldDB" id="A0A199W1G5"/>
<feature type="compositionally biased region" description="Basic and acidic residues" evidence="1">
    <location>
        <begin position="405"/>
        <end position="415"/>
    </location>
</feature>
<sequence length="718" mass="77919">MRDACVPFSTTAPFSKHGDEVAVLHGAEPVRDDDAGPADHDPVQRLLHHLLRLAVQRARRLVQQQHRRVLQYRPRDRDPLLLAARQLHPPVAARRLVPVLEVADEVVRVRRPGRALHLRLRRRLRPVDDVLPYRPGEERRLLPHQPHLPPQPPQLVRPHVPPVHLHAALQRVVEPLHQPDDRRLAGPALPHQRRRLPCYGESLEDHHVGARRVREVDPVEVDVASQPLRLVAVGVLRLDLGGAVEDCEDRGHRVGALGEVRRHAAGVGDDAAGADEYHEGLDQLLEGDVALPDELAAVPEVEGPGAGGEAHGGGEAEAGEPGLPAALAGGALLGGVEEAEDAALRGEGGDGAEVGHGLGGQLAALGLRLDGLLGHALEEDAAEVEAHDDHRLHRDHHHRQPPRNDQAHRERYGHGRDGLDHQRHAITHHVFVNIVLNFAAEHKSMHGGTRIQNLFTPGTYHVGVLGQLSGNSAGGVLVLVKPPHLEGQNLGQHPLPHPLGEILPHGAEAVVLPHVDRERRHRQPHEHQRVRPDLRLDLAVVGVEVHRHHAPHRERSTAQTLPRTACFHSGAFIISSRRNDGTGGLAGCAEGSSSSSALPPADRAELVLLESRLLRLLLANREERDAKAEDGPTTSVRCSANEGRVEATVVGDEFVVGTKLFDIAGLHDSDEVGIADSGEAVGDDESGSADGGSVERFLDDALRLGVQRTRRLVEEEDL</sequence>
<dbReference type="Proteomes" id="UP000092600">
    <property type="component" value="Unassembled WGS sequence"/>
</dbReference>
<feature type="region of interest" description="Disordered" evidence="1">
    <location>
        <begin position="383"/>
        <end position="415"/>
    </location>
</feature>
<feature type="non-terminal residue" evidence="2">
    <location>
        <position position="718"/>
    </location>
</feature>
<name>A0A199W1G5_ANACO</name>
<accession>A0A199W1G5</accession>
<dbReference type="AntiFam" id="ANF00095">
    <property type="entry name" value="Shadow ORF (opposite ABC transporters)"/>
</dbReference>
<dbReference type="EMBL" id="LSRQ01000393">
    <property type="protein sequence ID" value="OAY83124.1"/>
    <property type="molecule type" value="Genomic_DNA"/>
</dbReference>
<gene>
    <name evidence="2" type="ORF">ACMD2_21959</name>
</gene>
<proteinExistence type="predicted"/>
<comment type="caution">
    <text evidence="2">The sequence shown here is derived from an EMBL/GenBank/DDBJ whole genome shotgun (WGS) entry which is preliminary data.</text>
</comment>
<protein>
    <submittedName>
        <fullName evidence="2">Uncharacterized protein</fullName>
    </submittedName>
</protein>
<evidence type="ECO:0000313" key="2">
    <source>
        <dbReference type="EMBL" id="OAY83124.1"/>
    </source>
</evidence>
<feature type="region of interest" description="Disordered" evidence="1">
    <location>
        <begin position="299"/>
        <end position="326"/>
    </location>
</feature>
<feature type="compositionally biased region" description="Gly residues" evidence="1">
    <location>
        <begin position="304"/>
        <end position="316"/>
    </location>
</feature>
<reference evidence="2 3" key="1">
    <citation type="journal article" date="2016" name="DNA Res.">
        <title>The draft genome of MD-2 pineapple using hybrid error correction of long reads.</title>
        <authorList>
            <person name="Redwan R.M."/>
            <person name="Saidin A."/>
            <person name="Kumar S.V."/>
        </authorList>
    </citation>
    <scope>NUCLEOTIDE SEQUENCE [LARGE SCALE GENOMIC DNA]</scope>
    <source>
        <strain evidence="3">cv. MD2</strain>
        <tissue evidence="2">Leaf</tissue>
    </source>
</reference>